<dbReference type="PRINTS" id="PR00107">
    <property type="entry name" value="PHOSPHOCPHPR"/>
</dbReference>
<dbReference type="PROSITE" id="PS51094">
    <property type="entry name" value="PTS_EIIA_TYPE_2"/>
    <property type="match status" value="1"/>
</dbReference>
<dbReference type="InterPro" id="IPR002114">
    <property type="entry name" value="PTS_HPr_Ser_P_site"/>
</dbReference>
<reference evidence="13 14" key="1">
    <citation type="submission" date="2014-12" db="EMBL/GenBank/DDBJ databases">
        <title>Mercury Reductase activity and rhizosphere competence traits in the genome of root associated Photobacterium halotolerans MELD1.</title>
        <authorList>
            <person name="Mathew D.C."/>
            <person name="Huang C.-C."/>
        </authorList>
    </citation>
    <scope>NUCLEOTIDE SEQUENCE [LARGE SCALE GENOMIC DNA]</scope>
    <source>
        <strain evidence="13 14">MELD1</strain>
    </source>
</reference>
<dbReference type="InterPro" id="IPR050893">
    <property type="entry name" value="Sugar_PTS"/>
</dbReference>
<dbReference type="PROSITE" id="PS51350">
    <property type="entry name" value="PTS_HPR_DOM"/>
    <property type="match status" value="1"/>
</dbReference>
<evidence type="ECO:0000313" key="13">
    <source>
        <dbReference type="EMBL" id="KKC99722.1"/>
    </source>
</evidence>
<dbReference type="NCBIfam" id="TIGR01003">
    <property type="entry name" value="PTS_HPr_family"/>
    <property type="match status" value="1"/>
</dbReference>
<comment type="caution">
    <text evidence="13">The sequence shown here is derived from an EMBL/GenBank/DDBJ whole genome shotgun (WGS) entry which is preliminary data.</text>
</comment>
<dbReference type="InterPro" id="IPR016152">
    <property type="entry name" value="PTrfase/Anion_transptr"/>
</dbReference>
<dbReference type="SUPFAM" id="SSF55594">
    <property type="entry name" value="HPr-like"/>
    <property type="match status" value="1"/>
</dbReference>
<keyword evidence="7" id="KW-0762">Sugar transport</keyword>
<evidence type="ECO:0000256" key="2">
    <source>
        <dbReference type="ARBA" id="ARBA00004496"/>
    </source>
</evidence>
<dbReference type="GO" id="GO:0016301">
    <property type="term" value="F:kinase activity"/>
    <property type="evidence" value="ECO:0007669"/>
    <property type="project" value="UniProtKB-KW"/>
</dbReference>
<evidence type="ECO:0000313" key="14">
    <source>
        <dbReference type="Proteomes" id="UP000033633"/>
    </source>
</evidence>
<dbReference type="CDD" id="cd00367">
    <property type="entry name" value="PTS-HPr_like"/>
    <property type="match status" value="1"/>
</dbReference>
<dbReference type="Pfam" id="PF00381">
    <property type="entry name" value="PTS-HPr"/>
    <property type="match status" value="1"/>
</dbReference>
<dbReference type="AlphaFoldDB" id="A0A0F5VCC1"/>
<dbReference type="InterPro" id="IPR001020">
    <property type="entry name" value="PTS_HPr_His_P_site"/>
</dbReference>
<dbReference type="SUPFAM" id="SSF55804">
    <property type="entry name" value="Phoshotransferase/anion transport protein"/>
    <property type="match status" value="2"/>
</dbReference>
<dbReference type="GO" id="GO:0009401">
    <property type="term" value="P:phosphoenolpyruvate-dependent sugar phosphotransferase system"/>
    <property type="evidence" value="ECO:0007669"/>
    <property type="project" value="UniProtKB-KW"/>
</dbReference>
<dbReference type="Proteomes" id="UP000033633">
    <property type="component" value="Unassembled WGS sequence"/>
</dbReference>
<dbReference type="Gene3D" id="3.30.1340.10">
    <property type="entry name" value="HPr-like"/>
    <property type="match status" value="1"/>
</dbReference>
<dbReference type="GO" id="GO:0090563">
    <property type="term" value="F:protein-phosphocysteine-sugar phosphotransferase activity"/>
    <property type="evidence" value="ECO:0007669"/>
    <property type="project" value="TreeGrafter"/>
</dbReference>
<dbReference type="FunFam" id="3.40.930.10:FF:000006">
    <property type="entry name" value="Fructose-specific PTS system IIA component"/>
    <property type="match status" value="1"/>
</dbReference>
<keyword evidence="4" id="KW-0813">Transport</keyword>
<dbReference type="GO" id="GO:0005886">
    <property type="term" value="C:plasma membrane"/>
    <property type="evidence" value="ECO:0007669"/>
    <property type="project" value="TreeGrafter"/>
</dbReference>
<organism evidence="13 14">
    <name type="scientific">Photobacterium halotolerans</name>
    <dbReference type="NCBI Taxonomy" id="265726"/>
    <lineage>
        <taxon>Bacteria</taxon>
        <taxon>Pseudomonadati</taxon>
        <taxon>Pseudomonadota</taxon>
        <taxon>Gammaproteobacteria</taxon>
        <taxon>Vibrionales</taxon>
        <taxon>Vibrionaceae</taxon>
        <taxon>Photobacterium</taxon>
    </lineage>
</organism>
<evidence type="ECO:0000256" key="10">
    <source>
        <dbReference type="ARBA" id="ARBA00022777"/>
    </source>
</evidence>
<evidence type="ECO:0000256" key="6">
    <source>
        <dbReference type="ARBA" id="ARBA00022553"/>
    </source>
</evidence>
<dbReference type="PATRIC" id="fig|265726.11.peg.4319"/>
<dbReference type="InterPro" id="IPR002178">
    <property type="entry name" value="PTS_EIIA_type-2_dom"/>
</dbReference>
<dbReference type="OrthoDB" id="1640042at2"/>
<keyword evidence="9" id="KW-0598">Phosphotransferase system</keyword>
<gene>
    <name evidence="13" type="ORF">KY46_10850</name>
</gene>
<keyword evidence="8" id="KW-0808">Transferase</keyword>
<feature type="domain" description="HPr" evidence="12">
    <location>
        <begin position="285"/>
        <end position="375"/>
    </location>
</feature>
<name>A0A0F5VCC1_9GAMM</name>
<evidence type="ECO:0000256" key="1">
    <source>
        <dbReference type="ARBA" id="ARBA00003136"/>
    </source>
</evidence>
<dbReference type="PANTHER" id="PTHR30181">
    <property type="entry name" value="MANNITOL PERMEASE IIC COMPONENT"/>
    <property type="match status" value="1"/>
</dbReference>
<dbReference type="STRING" id="265726.KY46_10850"/>
<proteinExistence type="predicted"/>
<keyword evidence="14" id="KW-1185">Reference proteome</keyword>
<accession>A0A0F5VCC1</accession>
<keyword evidence="6" id="KW-0597">Phosphoprotein</keyword>
<dbReference type="InterPro" id="IPR000032">
    <property type="entry name" value="HPr-like"/>
</dbReference>
<dbReference type="NCBIfam" id="NF008319">
    <property type="entry name" value="PRK11109.1"/>
    <property type="match status" value="1"/>
</dbReference>
<dbReference type="GO" id="GO:0005737">
    <property type="term" value="C:cytoplasm"/>
    <property type="evidence" value="ECO:0007669"/>
    <property type="project" value="UniProtKB-SubCell"/>
</dbReference>
<dbReference type="PROSITE" id="PS00372">
    <property type="entry name" value="PTS_EIIA_TYPE_2_HIS"/>
    <property type="match status" value="1"/>
</dbReference>
<dbReference type="Pfam" id="PF00359">
    <property type="entry name" value="PTS_EIIA_2"/>
    <property type="match status" value="1"/>
</dbReference>
<feature type="domain" description="PTS EIIA type-2" evidence="11">
    <location>
        <begin position="2"/>
        <end position="142"/>
    </location>
</feature>
<dbReference type="Gene3D" id="3.40.930.10">
    <property type="entry name" value="Mannitol-specific EII, Chain A"/>
    <property type="match status" value="1"/>
</dbReference>
<evidence type="ECO:0000256" key="8">
    <source>
        <dbReference type="ARBA" id="ARBA00022679"/>
    </source>
</evidence>
<dbReference type="RefSeq" id="WP_046220659.1">
    <property type="nucleotide sequence ID" value="NZ_JWYV01000008.1"/>
</dbReference>
<dbReference type="PROSITE" id="PS00369">
    <property type="entry name" value="PTS_HPR_HIS"/>
    <property type="match status" value="1"/>
</dbReference>
<evidence type="ECO:0000256" key="3">
    <source>
        <dbReference type="ARBA" id="ARBA00015565"/>
    </source>
</evidence>
<dbReference type="PANTHER" id="PTHR30181:SF3">
    <property type="entry name" value="MULTIPHOSPHORYL TRANSFER PROTEIN"/>
    <property type="match status" value="1"/>
</dbReference>
<sequence>MLSLTQQDIVLNQSARDKTAAISALAGELTQQGLVSEGYVKGMLAREAQNSTFLGSGIAIPHGTTDTRDLVQQTGVKIHHYPQGVDWGDGNIAYLAIGIAAKSDEHLGILKQLTKVLSADGVAEQIRQSNTAEALISLLNGDTQLEADFDESLISLHFPATDLLQLTAVAAGLIKNKQAADNAFVADVITEGASYLGQGLWLARSSKGVSRTALSFVTPSQEILHQEQPVKGLLMLAACNAACQKPLNLLAQKIYQNQLHTLFEADAAQVVALFTDAQPAASDAANTAVFRIRNAHGLHARPGAMLVSVAKKFESAIQVKNLQGDGKSVNAKSLMKVIALGVKHGHELEFMADGSDAPEALSAIGDAIAGGLGEGK</sequence>
<comment type="function">
    <text evidence="1">The phosphoenolpyruvate-dependent sugar phosphotransferase system (sugar PTS), a major carbohydrate active transport system, catalyzes the phosphorylation of incoming sugar substrates concomitantly with their translocation across the cell membrane. The enzyme II FruAB PTS system is involved in fructose transport.</text>
</comment>
<keyword evidence="10" id="KW-0418">Kinase</keyword>
<evidence type="ECO:0000256" key="7">
    <source>
        <dbReference type="ARBA" id="ARBA00022597"/>
    </source>
</evidence>
<dbReference type="EMBL" id="JWYV01000008">
    <property type="protein sequence ID" value="KKC99722.1"/>
    <property type="molecule type" value="Genomic_DNA"/>
</dbReference>
<protein>
    <recommendedName>
        <fullName evidence="3">Multiphosphoryl transfer protein</fullName>
    </recommendedName>
</protein>
<dbReference type="CDD" id="cd00211">
    <property type="entry name" value="PTS_IIA_fru"/>
    <property type="match status" value="1"/>
</dbReference>
<comment type="subcellular location">
    <subcellularLocation>
        <location evidence="2">Cytoplasm</location>
    </subcellularLocation>
</comment>
<evidence type="ECO:0000259" key="12">
    <source>
        <dbReference type="PROSITE" id="PS51350"/>
    </source>
</evidence>
<dbReference type="InterPro" id="IPR035895">
    <property type="entry name" value="HPr-like_sf"/>
</dbReference>
<evidence type="ECO:0000256" key="4">
    <source>
        <dbReference type="ARBA" id="ARBA00022448"/>
    </source>
</evidence>
<dbReference type="PROSITE" id="PS00589">
    <property type="entry name" value="PTS_HPR_SER"/>
    <property type="match status" value="1"/>
</dbReference>
<evidence type="ECO:0000259" key="11">
    <source>
        <dbReference type="PROSITE" id="PS51094"/>
    </source>
</evidence>
<evidence type="ECO:0000256" key="9">
    <source>
        <dbReference type="ARBA" id="ARBA00022683"/>
    </source>
</evidence>
<evidence type="ECO:0000256" key="5">
    <source>
        <dbReference type="ARBA" id="ARBA00022490"/>
    </source>
</evidence>
<keyword evidence="5" id="KW-0963">Cytoplasm</keyword>